<reference evidence="2 3" key="1">
    <citation type="submission" date="2018-10" db="EMBL/GenBank/DDBJ databases">
        <title>Natronolimnobius sp. XQ-INN 246 isolated from Inner Mongolia Autonomous Region of China.</title>
        <authorList>
            <person name="Xue Q."/>
        </authorList>
    </citation>
    <scope>NUCLEOTIDE SEQUENCE [LARGE SCALE GENOMIC DNA]</scope>
    <source>
        <strain evidence="2 3">XQ-INN 246</strain>
    </source>
</reference>
<evidence type="ECO:0000313" key="2">
    <source>
        <dbReference type="EMBL" id="THE63691.1"/>
    </source>
</evidence>
<dbReference type="Gene3D" id="3.90.850.10">
    <property type="entry name" value="Fumarylacetoacetase-like, C-terminal domain"/>
    <property type="match status" value="1"/>
</dbReference>
<proteinExistence type="predicted"/>
<feature type="domain" description="Fumarylacetoacetase-like C-terminal" evidence="1">
    <location>
        <begin position="130"/>
        <end position="313"/>
    </location>
</feature>
<sequence length="317" mass="34441">MKLATIAVETPLGSTRRLCVVDDDYVDVTAGYARLLDDDGEARPETVAKTVAPPNMLEFLRGGQRCLDAARAVAKADFEADAHSPDGARIRYDPTDAHLCSPLPRPNSIRDFSVFEDHGADDKADVWYEFPSPYKGNPDTVVDPDETVAWPAYDDRPDFELEIAAVVGRAGEDIAADEADDYIAGYTIFNDFSAREIQSREMQARLGPAKGKDFANGLGPYLVAGDEFDPTDATATVRVNGDQWVQSEVGDMYHSFGDMLEHASASEGVRPGDVLGSGTVAGCCGYDLDRWIDYGDEIELHVEGLGTLTHQIVAPDE</sequence>
<accession>A0A4S3TIC0</accession>
<dbReference type="Pfam" id="PF01557">
    <property type="entry name" value="FAA_hydrolase"/>
    <property type="match status" value="1"/>
</dbReference>
<dbReference type="AlphaFoldDB" id="A0A4S3TIC0"/>
<dbReference type="PANTHER" id="PTHR43211">
    <property type="entry name" value="FUMARYLACETOACETATE HYDROLASE"/>
    <property type="match status" value="1"/>
</dbReference>
<dbReference type="SUPFAM" id="SSF56529">
    <property type="entry name" value="FAH"/>
    <property type="match status" value="1"/>
</dbReference>
<dbReference type="RefSeq" id="WP_141466040.1">
    <property type="nucleotide sequence ID" value="NZ_RBZW01000058.1"/>
</dbReference>
<dbReference type="EMBL" id="RBZW01000058">
    <property type="protein sequence ID" value="THE63691.1"/>
    <property type="molecule type" value="Genomic_DNA"/>
</dbReference>
<dbReference type="Proteomes" id="UP000318864">
    <property type="component" value="Unassembled WGS sequence"/>
</dbReference>
<name>A0A4S3TIC0_9EURY</name>
<gene>
    <name evidence="2" type="ORF">D8Y22_17940</name>
</gene>
<keyword evidence="2" id="KW-0378">Hydrolase</keyword>
<dbReference type="InterPro" id="IPR036663">
    <property type="entry name" value="Fumarylacetoacetase_C_sf"/>
</dbReference>
<evidence type="ECO:0000259" key="1">
    <source>
        <dbReference type="Pfam" id="PF01557"/>
    </source>
</evidence>
<comment type="caution">
    <text evidence="2">The sequence shown here is derived from an EMBL/GenBank/DDBJ whole genome shotgun (WGS) entry which is preliminary data.</text>
</comment>
<dbReference type="InterPro" id="IPR011234">
    <property type="entry name" value="Fumarylacetoacetase-like_C"/>
</dbReference>
<organism evidence="2 3">
    <name type="scientific">Salinadaptatus halalkaliphilus</name>
    <dbReference type="NCBI Taxonomy" id="2419781"/>
    <lineage>
        <taxon>Archaea</taxon>
        <taxon>Methanobacteriati</taxon>
        <taxon>Methanobacteriota</taxon>
        <taxon>Stenosarchaea group</taxon>
        <taxon>Halobacteria</taxon>
        <taxon>Halobacteriales</taxon>
        <taxon>Natrialbaceae</taxon>
        <taxon>Salinadaptatus</taxon>
    </lineage>
</organism>
<keyword evidence="3" id="KW-1185">Reference proteome</keyword>
<dbReference type="PANTHER" id="PTHR43211:SF1">
    <property type="entry name" value="BLL6422 PROTEIN"/>
    <property type="match status" value="1"/>
</dbReference>
<protein>
    <submittedName>
        <fullName evidence="2">Fumarylacetoacetate hydrolase family protein</fullName>
    </submittedName>
</protein>
<dbReference type="GO" id="GO:0016787">
    <property type="term" value="F:hydrolase activity"/>
    <property type="evidence" value="ECO:0007669"/>
    <property type="project" value="UniProtKB-KW"/>
</dbReference>
<dbReference type="OrthoDB" id="38993at2157"/>
<evidence type="ECO:0000313" key="3">
    <source>
        <dbReference type="Proteomes" id="UP000318864"/>
    </source>
</evidence>